<evidence type="ECO:0000256" key="7">
    <source>
        <dbReference type="RuleBase" id="RU367030"/>
    </source>
</evidence>
<evidence type="ECO:0000256" key="2">
    <source>
        <dbReference type="ARBA" id="ARBA00009519"/>
    </source>
</evidence>
<dbReference type="InterPro" id="IPR039763">
    <property type="entry name" value="ARMT1"/>
</dbReference>
<comment type="similarity">
    <text evidence="2 7">Belongs to the damage-control phosphatase family. Sugar phosphate phosphatase III subfamily.</text>
</comment>
<comment type="function">
    <text evidence="7">Metal-dependent phosphatase that shows phosphatase activity against several substrates, including fructose-1-phosphate and fructose-6-phosphate. Its preference for fructose-1-phosphate, a strong glycating agent that causes DNA damage rather than a canonical yeast metabolite, suggests a damage-control function in hexose phosphate metabolism.</text>
</comment>
<dbReference type="PANTHER" id="PTHR12260">
    <property type="entry name" value="DAMAGE-CONTROL PHOSPHATASE ARMT1"/>
    <property type="match status" value="1"/>
</dbReference>
<dbReference type="Gene3D" id="3.40.50.10880">
    <property type="entry name" value="Uncharacterised protein PF01937, DUF89, domain 3"/>
    <property type="match status" value="1"/>
</dbReference>
<keyword evidence="10" id="KW-1185">Reference proteome</keyword>
<dbReference type="STRING" id="857342.A0A2T3B4Z7"/>
<accession>A0A2T3B4Z7</accession>
<keyword evidence="4 7" id="KW-0378">Hydrolase</keyword>
<dbReference type="OrthoDB" id="541375at2759"/>
<dbReference type="RefSeq" id="XP_024721977.1">
    <property type="nucleotide sequence ID" value="XM_024865705.1"/>
</dbReference>
<comment type="catalytic activity">
    <reaction evidence="1 7">
        <text>beta-D-fructose 1-phosphate + H2O = D-fructose + phosphate</text>
        <dbReference type="Rhea" id="RHEA:35603"/>
        <dbReference type="ChEBI" id="CHEBI:15377"/>
        <dbReference type="ChEBI" id="CHEBI:37721"/>
        <dbReference type="ChEBI" id="CHEBI:43474"/>
        <dbReference type="ChEBI" id="CHEBI:138881"/>
    </reaction>
</comment>
<dbReference type="EC" id="3.1.3.-" evidence="7"/>
<dbReference type="SUPFAM" id="SSF111321">
    <property type="entry name" value="AF1104-like"/>
    <property type="match status" value="1"/>
</dbReference>
<evidence type="ECO:0000313" key="10">
    <source>
        <dbReference type="Proteomes" id="UP000241818"/>
    </source>
</evidence>
<comment type="cofactor">
    <cofactor evidence="7">
        <name>Mn(2+)</name>
        <dbReference type="ChEBI" id="CHEBI:29035"/>
    </cofactor>
    <cofactor evidence="7">
        <name>Ni(2+)</name>
        <dbReference type="ChEBI" id="CHEBI:49786"/>
    </cofactor>
</comment>
<reference evidence="9 10" key="1">
    <citation type="journal article" date="2018" name="New Phytol.">
        <title>Comparative genomics and transcriptomics depict ericoid mycorrhizal fungi as versatile saprotrophs and plant mutualists.</title>
        <authorList>
            <person name="Martino E."/>
            <person name="Morin E."/>
            <person name="Grelet G.A."/>
            <person name="Kuo A."/>
            <person name="Kohler A."/>
            <person name="Daghino S."/>
            <person name="Barry K.W."/>
            <person name="Cichocki N."/>
            <person name="Clum A."/>
            <person name="Dockter R.B."/>
            <person name="Hainaut M."/>
            <person name="Kuo R.C."/>
            <person name="LaButti K."/>
            <person name="Lindahl B.D."/>
            <person name="Lindquist E.A."/>
            <person name="Lipzen A."/>
            <person name="Khouja H.R."/>
            <person name="Magnuson J."/>
            <person name="Murat C."/>
            <person name="Ohm R.A."/>
            <person name="Singer S.W."/>
            <person name="Spatafora J.W."/>
            <person name="Wang M."/>
            <person name="Veneault-Fourrey C."/>
            <person name="Henrissat B."/>
            <person name="Grigoriev I.V."/>
            <person name="Martin F.M."/>
            <person name="Perotto S."/>
        </authorList>
    </citation>
    <scope>NUCLEOTIDE SEQUENCE [LARGE SCALE GENOMIC DNA]</scope>
    <source>
        <strain evidence="9 10">ATCC 22711</strain>
    </source>
</reference>
<dbReference type="Gene3D" id="1.20.930.60">
    <property type="match status" value="1"/>
</dbReference>
<evidence type="ECO:0000256" key="1">
    <source>
        <dbReference type="ARBA" id="ARBA00001326"/>
    </source>
</evidence>
<dbReference type="GO" id="GO:0005634">
    <property type="term" value="C:nucleus"/>
    <property type="evidence" value="ECO:0007669"/>
    <property type="project" value="TreeGrafter"/>
</dbReference>
<dbReference type="Proteomes" id="UP000241818">
    <property type="component" value="Unassembled WGS sequence"/>
</dbReference>
<keyword evidence="3 7" id="KW-0479">Metal-binding</keyword>
<evidence type="ECO:0000259" key="8">
    <source>
        <dbReference type="Pfam" id="PF01937"/>
    </source>
</evidence>
<dbReference type="Pfam" id="PF01937">
    <property type="entry name" value="ARMT1-like_dom"/>
    <property type="match status" value="1"/>
</dbReference>
<dbReference type="InterPro" id="IPR036075">
    <property type="entry name" value="ARMT-1-like_metal-bd_sf"/>
</dbReference>
<evidence type="ECO:0000256" key="3">
    <source>
        <dbReference type="ARBA" id="ARBA00022723"/>
    </source>
</evidence>
<dbReference type="GeneID" id="36573786"/>
<organism evidence="9 10">
    <name type="scientific">Amorphotheca resinae ATCC 22711</name>
    <dbReference type="NCBI Taxonomy" id="857342"/>
    <lineage>
        <taxon>Eukaryota</taxon>
        <taxon>Fungi</taxon>
        <taxon>Dikarya</taxon>
        <taxon>Ascomycota</taxon>
        <taxon>Pezizomycotina</taxon>
        <taxon>Leotiomycetes</taxon>
        <taxon>Helotiales</taxon>
        <taxon>Amorphothecaceae</taxon>
        <taxon>Amorphotheca</taxon>
    </lineage>
</organism>
<gene>
    <name evidence="9" type="ORF">M430DRAFT_27726</name>
</gene>
<name>A0A2T3B4Z7_AMORE</name>
<dbReference type="EMBL" id="KZ679010">
    <property type="protein sequence ID" value="PSS20707.1"/>
    <property type="molecule type" value="Genomic_DNA"/>
</dbReference>
<evidence type="ECO:0000256" key="5">
    <source>
        <dbReference type="ARBA" id="ARBA00023211"/>
    </source>
</evidence>
<dbReference type="GO" id="GO:0103026">
    <property type="term" value="F:fructose-1-phosphatase activity"/>
    <property type="evidence" value="ECO:0007669"/>
    <property type="project" value="RHEA"/>
</dbReference>
<keyword evidence="5 7" id="KW-0464">Manganese</keyword>
<protein>
    <recommendedName>
        <fullName evidence="7">Sugar phosphate phosphatase</fullName>
        <ecNumber evidence="7">3.1.3.-</ecNumber>
    </recommendedName>
</protein>
<sequence length="459" mass="51567">MAFNKFDPKIPTSNNGDKNSFAYFTVRERWPQIILSAKEDVEATIKSDSLDAAEKKAGRDIASKLSTIARAIQFDDSLSPLLDDHPDVSGYNEELKFLQEPTWLTAPWLFSECYLYRLIHTFFTTSGSQFWQGYDVFRVSKNNSFANSEKATLELLAWYLSILPTLGDKAKSEDEATHKALLEEVIDISLWGNATDLSLLTSFSIEDLQSRQGKDARGAAKKNIVVDDTEKVWRLLWGLRSRATANKIDIVLDNAGFELLTDLVFAAYLLQAGFAKKITLHGKRMGWFVSDVGIQDVEDLLVALEKGSAFGSGIAQQDQENLQRVGKLWRNLFNAGQLELQVDPFWTTQHPFGRMPEVAPQLYAHLSASDLVVFKGDLNYRKLTSDGMWPRTASFREALGRLGEVNGKEGIRVLALRTCKADVCVGLEASLAERLDKEQKGIWTRNGKYAVISYWNGKE</sequence>
<evidence type="ECO:0000256" key="4">
    <source>
        <dbReference type="ARBA" id="ARBA00022801"/>
    </source>
</evidence>
<comment type="domain">
    <text evidence="7">Subfamily III proteins have a conserved RTxK motif about 40-50 residues from the C-terminus; the threonine may be replaced by serine or cysteine.</text>
</comment>
<dbReference type="InParanoid" id="A0A2T3B4Z7"/>
<dbReference type="GO" id="GO:0046872">
    <property type="term" value="F:metal ion binding"/>
    <property type="evidence" value="ECO:0007669"/>
    <property type="project" value="UniProtKB-UniRule"/>
</dbReference>
<comment type="catalytic activity">
    <reaction evidence="6 7">
        <text>beta-D-fructose 6-phosphate = dihydroxyacetone + D-glyceraldehyde 3-phosphate</text>
        <dbReference type="Rhea" id="RHEA:28002"/>
        <dbReference type="ChEBI" id="CHEBI:16016"/>
        <dbReference type="ChEBI" id="CHEBI:57634"/>
        <dbReference type="ChEBI" id="CHEBI:59776"/>
    </reaction>
</comment>
<evidence type="ECO:0000256" key="6">
    <source>
        <dbReference type="ARBA" id="ARBA00048809"/>
    </source>
</evidence>
<dbReference type="AlphaFoldDB" id="A0A2T3B4Z7"/>
<dbReference type="GO" id="GO:0097023">
    <property type="term" value="F:fructose 6-phosphate aldolase activity"/>
    <property type="evidence" value="ECO:0007669"/>
    <property type="project" value="RHEA"/>
</dbReference>
<evidence type="ECO:0000313" key="9">
    <source>
        <dbReference type="EMBL" id="PSS20707.1"/>
    </source>
</evidence>
<dbReference type="PANTHER" id="PTHR12260:SF6">
    <property type="entry name" value="DAMAGE-CONTROL PHOSPHATASE ARMT1"/>
    <property type="match status" value="1"/>
</dbReference>
<dbReference type="InterPro" id="IPR002791">
    <property type="entry name" value="ARMT1-like_metal-bd"/>
</dbReference>
<feature type="domain" description="Damage-control phosphatase ARMT1-like metal-binding" evidence="8">
    <location>
        <begin position="25"/>
        <end position="433"/>
    </location>
</feature>
<dbReference type="GO" id="GO:0006974">
    <property type="term" value="P:DNA damage response"/>
    <property type="evidence" value="ECO:0007669"/>
    <property type="project" value="TreeGrafter"/>
</dbReference>
<proteinExistence type="inferred from homology"/>